<feature type="domain" description="N-acetyltransferase" evidence="3">
    <location>
        <begin position="2"/>
        <end position="174"/>
    </location>
</feature>
<dbReference type="InterPro" id="IPR000182">
    <property type="entry name" value="GNAT_dom"/>
</dbReference>
<dbReference type="SUPFAM" id="SSF55729">
    <property type="entry name" value="Acyl-CoA N-acyltransferases (Nat)"/>
    <property type="match status" value="1"/>
</dbReference>
<dbReference type="GO" id="GO:0008080">
    <property type="term" value="F:N-acetyltransferase activity"/>
    <property type="evidence" value="ECO:0007669"/>
    <property type="project" value="UniProtKB-ARBA"/>
</dbReference>
<reference evidence="5" key="1">
    <citation type="journal article" date="2006" name="Proc. Natl. Acad. Sci. U.S.A.">
        <title>Genome analysis of the smallest free-living eukaryote Ostreococcus tauri unveils many unique features.</title>
        <authorList>
            <person name="Derelle E."/>
            <person name="Ferraz C."/>
            <person name="Rombauts S."/>
            <person name="Rouze P."/>
            <person name="Worden A.Z."/>
            <person name="Robbens S."/>
            <person name="Partensky F."/>
            <person name="Degroeve S."/>
            <person name="Echeynie S."/>
            <person name="Cooke R."/>
            <person name="Saeys Y."/>
            <person name="Wuyts J."/>
            <person name="Jabbari K."/>
            <person name="Bowler C."/>
            <person name="Panaud O."/>
            <person name="Piegu B."/>
            <person name="Ball S.G."/>
            <person name="Ral J.-P."/>
            <person name="Bouget F.-Y."/>
            <person name="Piganeau G."/>
            <person name="De Baets B."/>
            <person name="Picard A."/>
            <person name="Delseny M."/>
            <person name="Demaille J."/>
            <person name="Van de Peer Y."/>
            <person name="Moreau H."/>
        </authorList>
    </citation>
    <scope>NUCLEOTIDE SEQUENCE [LARGE SCALE GENOMIC DNA]</scope>
    <source>
        <strain evidence="5">OTTH 0595 / CCAP 157/2 / RCC745</strain>
    </source>
</reference>
<dbReference type="KEGG" id="ota:OT_ostta20g00380"/>
<evidence type="ECO:0000313" key="5">
    <source>
        <dbReference type="Proteomes" id="UP000009170"/>
    </source>
</evidence>
<dbReference type="GeneID" id="9838559"/>
<keyword evidence="2" id="KW-0012">Acyltransferase</keyword>
<dbReference type="Pfam" id="PF00583">
    <property type="entry name" value="Acetyltransf_1"/>
    <property type="match status" value="1"/>
</dbReference>
<keyword evidence="1" id="KW-0808">Transferase</keyword>
<reference evidence="4 5" key="2">
    <citation type="journal article" date="2014" name="BMC Genomics">
        <title>An improved genome of the model marine alga Ostreococcus tauri unfolds by assessing Illumina de novo assemblies.</title>
        <authorList>
            <person name="Blanc-Mathieu R."/>
            <person name="Verhelst B."/>
            <person name="Derelle E."/>
            <person name="Rombauts S."/>
            <person name="Bouget F.Y."/>
            <person name="Carre I."/>
            <person name="Chateau A."/>
            <person name="Eyre-Walker A."/>
            <person name="Grimsley N."/>
            <person name="Moreau H."/>
            <person name="Piegu B."/>
            <person name="Rivals E."/>
            <person name="Schackwitz W."/>
            <person name="Van de Peer Y."/>
            <person name="Piganeau G."/>
        </authorList>
    </citation>
    <scope>NUCLEOTIDE SEQUENCE [LARGE SCALE GENOMIC DNA]</scope>
    <source>
        <strain evidence="5">OTTH 0595 / CCAP 157/2 / RCC745</strain>
    </source>
</reference>
<sequence length="183" mass="20089">MIFTRCDPERDLETIKEIERREYPADEAASDAALEFRAREANEFFMVAKATTEDDAAPGDIIGYVCGTLLPSDELTAESMRPGAHVVGGSTLAIHSVCVRRHLQRRGHGSTLVREYAHNWVFNAHGGGATSGVRSIRLLCKPARTAFYLRAGFVLVGPSRVVHGADAWNECVITETTARDDRS</sequence>
<dbReference type="InParanoid" id="A0A096P9W6"/>
<name>A0A096P9W6_OSTTA</name>
<comment type="caution">
    <text evidence="4">The sequence shown here is derived from an EMBL/GenBank/DDBJ whole genome shotgun (WGS) entry which is preliminary data.</text>
</comment>
<keyword evidence="5" id="KW-1185">Reference proteome</keyword>
<dbReference type="Gene3D" id="3.40.630.30">
    <property type="match status" value="1"/>
</dbReference>
<dbReference type="InterPro" id="IPR016181">
    <property type="entry name" value="Acyl_CoA_acyltransferase"/>
</dbReference>
<dbReference type="RefSeq" id="XP_003084421.2">
    <property type="nucleotide sequence ID" value="XM_003084373.2"/>
</dbReference>
<protein>
    <submittedName>
        <fullName evidence="4">Acyl-CoA N-acyltransferase</fullName>
    </submittedName>
</protein>
<accession>A0A096P9W6</accession>
<evidence type="ECO:0000256" key="1">
    <source>
        <dbReference type="ARBA" id="ARBA00022679"/>
    </source>
</evidence>
<dbReference type="EMBL" id="CAID01000020">
    <property type="protein sequence ID" value="CEG00840.1"/>
    <property type="molecule type" value="Genomic_DNA"/>
</dbReference>
<evidence type="ECO:0000259" key="3">
    <source>
        <dbReference type="PROSITE" id="PS51186"/>
    </source>
</evidence>
<dbReference type="PANTHER" id="PTHR10908">
    <property type="entry name" value="SEROTONIN N-ACETYLTRANSFERASE"/>
    <property type="match status" value="1"/>
</dbReference>
<proteinExistence type="predicted"/>
<dbReference type="PANTHER" id="PTHR10908:SF0">
    <property type="entry name" value="SEROTONIN N-ACETYLTRANSFERASE"/>
    <property type="match status" value="1"/>
</dbReference>
<dbReference type="Proteomes" id="UP000009170">
    <property type="component" value="Unassembled WGS sequence"/>
</dbReference>
<organism evidence="4 5">
    <name type="scientific">Ostreococcus tauri</name>
    <name type="common">Marine green alga</name>
    <dbReference type="NCBI Taxonomy" id="70448"/>
    <lineage>
        <taxon>Eukaryota</taxon>
        <taxon>Viridiplantae</taxon>
        <taxon>Chlorophyta</taxon>
        <taxon>Mamiellophyceae</taxon>
        <taxon>Mamiellales</taxon>
        <taxon>Bathycoccaceae</taxon>
        <taxon>Ostreococcus</taxon>
    </lineage>
</organism>
<gene>
    <name evidence="4" type="ORF">OT_ostta20g00380</name>
</gene>
<evidence type="ECO:0000313" key="4">
    <source>
        <dbReference type="EMBL" id="CEG00840.1"/>
    </source>
</evidence>
<evidence type="ECO:0000256" key="2">
    <source>
        <dbReference type="ARBA" id="ARBA00023315"/>
    </source>
</evidence>
<dbReference type="OrthoDB" id="30840at2759"/>
<dbReference type="InterPro" id="IPR051635">
    <property type="entry name" value="SNAT-like"/>
</dbReference>
<dbReference type="STRING" id="70448.A0A096P9W6"/>
<dbReference type="AlphaFoldDB" id="A0A096P9W6"/>
<dbReference type="PROSITE" id="PS51186">
    <property type="entry name" value="GNAT"/>
    <property type="match status" value="1"/>
</dbReference>